<name>A0A382E513_9ZZZZ</name>
<feature type="non-terminal residue" evidence="1">
    <location>
        <position position="1"/>
    </location>
</feature>
<evidence type="ECO:0000313" key="1">
    <source>
        <dbReference type="EMBL" id="SVB45886.1"/>
    </source>
</evidence>
<protein>
    <submittedName>
        <fullName evidence="1">Uncharacterized protein</fullName>
    </submittedName>
</protein>
<reference evidence="1" key="1">
    <citation type="submission" date="2018-05" db="EMBL/GenBank/DDBJ databases">
        <authorList>
            <person name="Lanie J.A."/>
            <person name="Ng W.-L."/>
            <person name="Kazmierczak K.M."/>
            <person name="Andrzejewski T.M."/>
            <person name="Davidsen T.M."/>
            <person name="Wayne K.J."/>
            <person name="Tettelin H."/>
            <person name="Glass J.I."/>
            <person name="Rusch D."/>
            <person name="Podicherti R."/>
            <person name="Tsui H.-C.T."/>
            <person name="Winkler M.E."/>
        </authorList>
    </citation>
    <scope>NUCLEOTIDE SEQUENCE</scope>
</reference>
<sequence length="276" mass="30729">VKKGSVWSLMTLLALVVSCYTLVGCGSEDPVKPKTSKKSSIITVDSVYASDLDGGTLPDGLLNELATQGVKIGMGSEVKVNQEGREWLITDKENLQSYTATIGSDKITFNKATYIDYELERDGAAGTYKSFVTNYNERELTTVFKLWTNKSSDYLIVNIAENETIYADGQGVRGTLEKLAKGHHSTKNDRWNGSGISEMYLRSRGGRLEASIHSPNALRHGETWVYLVKIGKKWLINKLESIETRNLGHHKKIEIHAKAQLDGIGYFDNKKHQVKL</sequence>
<dbReference type="AlphaFoldDB" id="A0A382E513"/>
<gene>
    <name evidence="1" type="ORF">METZ01_LOCUS198740</name>
</gene>
<proteinExistence type="predicted"/>
<accession>A0A382E513</accession>
<dbReference type="EMBL" id="UINC01042783">
    <property type="protein sequence ID" value="SVB45886.1"/>
    <property type="molecule type" value="Genomic_DNA"/>
</dbReference>
<organism evidence="1">
    <name type="scientific">marine metagenome</name>
    <dbReference type="NCBI Taxonomy" id="408172"/>
    <lineage>
        <taxon>unclassified sequences</taxon>
        <taxon>metagenomes</taxon>
        <taxon>ecological metagenomes</taxon>
    </lineage>
</organism>